<organism evidence="1 2">
    <name type="scientific">Burkholderia cepacia</name>
    <name type="common">Pseudomonas cepacia</name>
    <dbReference type="NCBI Taxonomy" id="292"/>
    <lineage>
        <taxon>Bacteria</taxon>
        <taxon>Pseudomonadati</taxon>
        <taxon>Pseudomonadota</taxon>
        <taxon>Betaproteobacteria</taxon>
        <taxon>Burkholderiales</taxon>
        <taxon>Burkholderiaceae</taxon>
        <taxon>Burkholderia</taxon>
        <taxon>Burkholderia cepacia complex</taxon>
    </lineage>
</organism>
<reference evidence="1 2" key="1">
    <citation type="submission" date="2018-06" db="EMBL/GenBank/DDBJ databases">
        <authorList>
            <consortium name="Pathogen Informatics"/>
            <person name="Doyle S."/>
        </authorList>
    </citation>
    <scope>NUCLEOTIDE SEQUENCE [LARGE SCALE GENOMIC DNA]</scope>
    <source>
        <strain evidence="1 2">NCTC10661</strain>
    </source>
</reference>
<evidence type="ECO:0000313" key="1">
    <source>
        <dbReference type="EMBL" id="SPV19894.1"/>
    </source>
</evidence>
<dbReference type="EMBL" id="UARD01000015">
    <property type="protein sequence ID" value="SPV19894.1"/>
    <property type="molecule type" value="Genomic_DNA"/>
</dbReference>
<gene>
    <name evidence="1" type="ORF">NCTC10661_03255</name>
</gene>
<dbReference type="AlphaFoldDB" id="A0AAE8NFK9"/>
<protein>
    <submittedName>
        <fullName evidence="1">Uncharacterized protein</fullName>
    </submittedName>
</protein>
<accession>A0AAE8NFK9</accession>
<dbReference type="Proteomes" id="UP000250416">
    <property type="component" value="Unassembled WGS sequence"/>
</dbReference>
<proteinExistence type="predicted"/>
<sequence length="194" mass="21319">MSRLATQLTGNGRMKVLVVGLLSVATATFGATPGIDEAGVLRQVLSCPLADGSRIALEARSHGADGDALFVRRGHETGRAFLDMPKTDFVGRIALSRCVGRTLVFVLNYGSPYLKGVAIRLNPVTHVEERIYFAEKALPRWLYSGRRAMWVIIPNEGGETDGKYLVYRYSEGRLTESAPVDRLPIATRDLVRIE</sequence>
<comment type="caution">
    <text evidence="1">The sequence shown here is derived from an EMBL/GenBank/DDBJ whole genome shotgun (WGS) entry which is preliminary data.</text>
</comment>
<name>A0AAE8NFK9_BURCE</name>
<evidence type="ECO:0000313" key="2">
    <source>
        <dbReference type="Proteomes" id="UP000250416"/>
    </source>
</evidence>